<dbReference type="Gene3D" id="1.10.150.320">
    <property type="entry name" value="Photosystem II 12 kDa extrinsic protein"/>
    <property type="match status" value="1"/>
</dbReference>
<dbReference type="InterPro" id="IPR010994">
    <property type="entry name" value="RuvA_2-like"/>
</dbReference>
<organism evidence="4 5">
    <name type="scientific">Paenibacillus sonchi</name>
    <dbReference type="NCBI Taxonomy" id="373687"/>
    <lineage>
        <taxon>Bacteria</taxon>
        <taxon>Bacillati</taxon>
        <taxon>Bacillota</taxon>
        <taxon>Bacilli</taxon>
        <taxon>Bacillales</taxon>
        <taxon>Paenibacillaceae</taxon>
        <taxon>Paenibacillus</taxon>
        <taxon>Paenibacillus sonchi group</taxon>
    </lineage>
</organism>
<dbReference type="InterPro" id="IPR004509">
    <property type="entry name" value="Competence_ComEA_HhH"/>
</dbReference>
<dbReference type="EMBL" id="CP068595">
    <property type="protein sequence ID" value="QQZ61450.1"/>
    <property type="molecule type" value="Genomic_DNA"/>
</dbReference>
<feature type="compositionally biased region" description="Basic and acidic residues" evidence="1">
    <location>
        <begin position="62"/>
        <end position="84"/>
    </location>
</feature>
<dbReference type="NCBIfam" id="TIGR00426">
    <property type="entry name" value="competence protein ComEA helix-hairpin-helix repeat region"/>
    <property type="match status" value="1"/>
</dbReference>
<feature type="domain" description="Helix-hairpin-helix DNA-binding motif class 1" evidence="3">
    <location>
        <begin position="219"/>
        <end position="238"/>
    </location>
</feature>
<protein>
    <submittedName>
        <fullName evidence="4">Helix-hairpin-helix domain-containing protein</fullName>
    </submittedName>
</protein>
<feature type="domain" description="Helix-hairpin-helix DNA-binding motif class 1" evidence="3">
    <location>
        <begin position="189"/>
        <end position="208"/>
    </location>
</feature>
<feature type="compositionally biased region" description="Gly residues" evidence="1">
    <location>
        <begin position="89"/>
        <end position="99"/>
    </location>
</feature>
<evidence type="ECO:0000313" key="5">
    <source>
        <dbReference type="Proteomes" id="UP000595841"/>
    </source>
</evidence>
<dbReference type="InterPro" id="IPR003583">
    <property type="entry name" value="Hlx-hairpin-Hlx_DNA-bd_motif"/>
</dbReference>
<feature type="region of interest" description="Disordered" evidence="1">
    <location>
        <begin position="157"/>
        <end position="179"/>
    </location>
</feature>
<evidence type="ECO:0000256" key="2">
    <source>
        <dbReference type="SAM" id="SignalP"/>
    </source>
</evidence>
<dbReference type="GO" id="GO:0015627">
    <property type="term" value="C:type II protein secretion system complex"/>
    <property type="evidence" value="ECO:0007669"/>
    <property type="project" value="TreeGrafter"/>
</dbReference>
<feature type="region of interest" description="Disordered" evidence="1">
    <location>
        <begin position="60"/>
        <end position="112"/>
    </location>
</feature>
<dbReference type="GO" id="GO:0006281">
    <property type="term" value="P:DNA repair"/>
    <property type="evidence" value="ECO:0007669"/>
    <property type="project" value="InterPro"/>
</dbReference>
<dbReference type="SMART" id="SM00278">
    <property type="entry name" value="HhH1"/>
    <property type="match status" value="2"/>
</dbReference>
<dbReference type="AlphaFoldDB" id="A0A974SEI8"/>
<dbReference type="Proteomes" id="UP000595841">
    <property type="component" value="Chromosome"/>
</dbReference>
<dbReference type="GO" id="GO:0003677">
    <property type="term" value="F:DNA binding"/>
    <property type="evidence" value="ECO:0007669"/>
    <property type="project" value="InterPro"/>
</dbReference>
<evidence type="ECO:0000256" key="1">
    <source>
        <dbReference type="SAM" id="MobiDB-lite"/>
    </source>
</evidence>
<dbReference type="RefSeq" id="WP_051051437.1">
    <property type="nucleotide sequence ID" value="NZ_CP068595.1"/>
</dbReference>
<name>A0A974SEI8_9BACL</name>
<dbReference type="KEGG" id="pson:JI735_01275"/>
<accession>A0A974SEI8</accession>
<evidence type="ECO:0000259" key="3">
    <source>
        <dbReference type="SMART" id="SM00278"/>
    </source>
</evidence>
<keyword evidence="5" id="KW-1185">Reference proteome</keyword>
<dbReference type="PANTHER" id="PTHR21180:SF32">
    <property type="entry name" value="ENDONUCLEASE_EXONUCLEASE_PHOSPHATASE FAMILY DOMAIN-CONTAINING PROTEIN 1"/>
    <property type="match status" value="1"/>
</dbReference>
<dbReference type="PANTHER" id="PTHR21180">
    <property type="entry name" value="ENDONUCLEASE/EXONUCLEASE/PHOSPHATASE FAMILY DOMAIN-CONTAINING PROTEIN 1"/>
    <property type="match status" value="1"/>
</dbReference>
<sequence length="241" mass="23289">MNVKKITSMMAAALLGGGLIWAAGREEDNGIAGWESMNVSMAQALGVADKPNTTVAAGAEGGEARNTKEAAVDKEADVDKEAAVDKGAAVGGGETGSGLKGTPDTAEAGSAGDMVNGSIAGAAGGGGAAATAAGNASSPIAEARDAAGTVSSSAVSTSAASTSTASNSTTSTGQASTDGRINVNTADAAALMDLPGIGGKKAQAIIDYRSSKGAFHSLSDLGEVKGIGPKMLEKLEPLVSF</sequence>
<feature type="signal peptide" evidence="2">
    <location>
        <begin position="1"/>
        <end position="22"/>
    </location>
</feature>
<reference evidence="4 5" key="1">
    <citation type="submission" date="2021-01" db="EMBL/GenBank/DDBJ databases">
        <title>Whole genome sequence of Paenibacillus sonchi LMG 24727 for comparative genomics.</title>
        <authorList>
            <person name="Lee G."/>
            <person name="Kim M.-J."/>
            <person name="Lim K."/>
            <person name="Shin J.-H."/>
        </authorList>
    </citation>
    <scope>NUCLEOTIDE SEQUENCE [LARGE SCALE GENOMIC DNA]</scope>
    <source>
        <strain evidence="4 5">LMG 24727</strain>
    </source>
</reference>
<gene>
    <name evidence="4" type="ORF">JI735_01275</name>
</gene>
<proteinExistence type="predicted"/>
<evidence type="ECO:0000313" key="4">
    <source>
        <dbReference type="EMBL" id="QQZ61450.1"/>
    </source>
</evidence>
<dbReference type="InterPro" id="IPR051675">
    <property type="entry name" value="Endo/Exo/Phosphatase_dom_1"/>
</dbReference>
<keyword evidence="2" id="KW-0732">Signal</keyword>
<dbReference type="GO" id="GO:0015628">
    <property type="term" value="P:protein secretion by the type II secretion system"/>
    <property type="evidence" value="ECO:0007669"/>
    <property type="project" value="TreeGrafter"/>
</dbReference>
<feature type="chain" id="PRO_5037169657" evidence="2">
    <location>
        <begin position="23"/>
        <end position="241"/>
    </location>
</feature>
<dbReference type="SUPFAM" id="SSF47781">
    <property type="entry name" value="RuvA domain 2-like"/>
    <property type="match status" value="1"/>
</dbReference>
<feature type="compositionally biased region" description="Low complexity" evidence="1">
    <location>
        <begin position="157"/>
        <end position="177"/>
    </location>
</feature>
<dbReference type="Pfam" id="PF12836">
    <property type="entry name" value="HHH_3"/>
    <property type="match status" value="1"/>
</dbReference>